<dbReference type="InterPro" id="IPR001624">
    <property type="entry name" value="FliE"/>
</dbReference>
<keyword evidence="6" id="KW-0966">Cell projection</keyword>
<comment type="similarity">
    <text evidence="2 5">Belongs to the FliE family.</text>
</comment>
<dbReference type="GO" id="GO:0071973">
    <property type="term" value="P:bacterial-type flagellum-dependent cell motility"/>
    <property type="evidence" value="ECO:0007669"/>
    <property type="project" value="InterPro"/>
</dbReference>
<evidence type="ECO:0000256" key="3">
    <source>
        <dbReference type="ARBA" id="ARBA00018024"/>
    </source>
</evidence>
<dbReference type="HAMAP" id="MF_00724">
    <property type="entry name" value="FliE"/>
    <property type="match status" value="1"/>
</dbReference>
<evidence type="ECO:0000256" key="1">
    <source>
        <dbReference type="ARBA" id="ARBA00004117"/>
    </source>
</evidence>
<dbReference type="PANTHER" id="PTHR34653">
    <property type="match status" value="1"/>
</dbReference>
<evidence type="ECO:0000256" key="2">
    <source>
        <dbReference type="ARBA" id="ARBA00009272"/>
    </source>
</evidence>
<proteinExistence type="inferred from homology"/>
<evidence type="ECO:0000313" key="6">
    <source>
        <dbReference type="EMBL" id="RFA38298.1"/>
    </source>
</evidence>
<dbReference type="AlphaFoldDB" id="A0A3E0WZ47"/>
<dbReference type="RefSeq" id="WP_116301156.1">
    <property type="nucleotide sequence ID" value="NZ_NFZV01000003.1"/>
</dbReference>
<reference evidence="7" key="1">
    <citation type="submission" date="2017-05" db="EMBL/GenBank/DDBJ databases">
        <authorList>
            <person name="Sharma S."/>
            <person name="Sidhu C."/>
            <person name="Pinnaka A.K."/>
        </authorList>
    </citation>
    <scope>NUCLEOTIDE SEQUENCE [LARGE SCALE GENOMIC DNA]</scope>
    <source>
        <strain evidence="7">AK93</strain>
    </source>
</reference>
<keyword evidence="6" id="KW-0969">Cilium</keyword>
<sequence>MSSILQVQQGLASEMQQLATIAEGQAIKPAAVFNQPQANTIGGSFEAAIRAIDTQQHRAGAATAAVSRGESDDLVGAMVQSQRASISFTALMEVRNKVASAFDEIWRMPV</sequence>
<dbReference type="EMBL" id="NFZW01000004">
    <property type="protein sequence ID" value="RFA38298.1"/>
    <property type="molecule type" value="Genomic_DNA"/>
</dbReference>
<dbReference type="GO" id="GO:0009425">
    <property type="term" value="C:bacterial-type flagellum basal body"/>
    <property type="evidence" value="ECO:0007669"/>
    <property type="project" value="UniProtKB-SubCell"/>
</dbReference>
<evidence type="ECO:0000256" key="5">
    <source>
        <dbReference type="HAMAP-Rule" id="MF_00724"/>
    </source>
</evidence>
<dbReference type="GO" id="GO:0005198">
    <property type="term" value="F:structural molecule activity"/>
    <property type="evidence" value="ECO:0007669"/>
    <property type="project" value="InterPro"/>
</dbReference>
<dbReference type="Proteomes" id="UP000256763">
    <property type="component" value="Unassembled WGS sequence"/>
</dbReference>
<dbReference type="Pfam" id="PF02049">
    <property type="entry name" value="FliE"/>
    <property type="match status" value="1"/>
</dbReference>
<comment type="caution">
    <text evidence="6">The sequence shown here is derived from an EMBL/GenBank/DDBJ whole genome shotgun (WGS) entry which is preliminary data.</text>
</comment>
<name>A0A3E0WZ47_9GAMM</name>
<dbReference type="PRINTS" id="PR01006">
    <property type="entry name" value="FLGHOOKFLIE"/>
</dbReference>
<gene>
    <name evidence="5" type="primary">fliE</name>
    <name evidence="6" type="ORF">CAL65_05590</name>
</gene>
<dbReference type="OrthoDB" id="8909229at2"/>
<comment type="subcellular location">
    <subcellularLocation>
        <location evidence="1 5">Bacterial flagellum basal body</location>
    </subcellularLocation>
</comment>
<accession>A0A3E0WZ47</accession>
<organism evidence="6 7">
    <name type="scientific">Alkalilimnicola ehrlichii</name>
    <dbReference type="NCBI Taxonomy" id="351052"/>
    <lineage>
        <taxon>Bacteria</taxon>
        <taxon>Pseudomonadati</taxon>
        <taxon>Pseudomonadota</taxon>
        <taxon>Gammaproteobacteria</taxon>
        <taxon>Chromatiales</taxon>
        <taxon>Ectothiorhodospiraceae</taxon>
        <taxon>Alkalilimnicola</taxon>
    </lineage>
</organism>
<keyword evidence="7" id="KW-1185">Reference proteome</keyword>
<protein>
    <recommendedName>
        <fullName evidence="3 5">Flagellar hook-basal body complex protein FliE</fullName>
    </recommendedName>
</protein>
<evidence type="ECO:0000313" key="7">
    <source>
        <dbReference type="Proteomes" id="UP000256763"/>
    </source>
</evidence>
<dbReference type="GO" id="GO:0003774">
    <property type="term" value="F:cytoskeletal motor activity"/>
    <property type="evidence" value="ECO:0007669"/>
    <property type="project" value="InterPro"/>
</dbReference>
<keyword evidence="6" id="KW-0282">Flagellum</keyword>
<evidence type="ECO:0000256" key="4">
    <source>
        <dbReference type="ARBA" id="ARBA00023143"/>
    </source>
</evidence>
<keyword evidence="4 5" id="KW-0975">Bacterial flagellum</keyword>
<dbReference type="PANTHER" id="PTHR34653:SF1">
    <property type="entry name" value="FLAGELLAR HOOK-BASAL BODY COMPLEX PROTEIN FLIE"/>
    <property type="match status" value="1"/>
</dbReference>